<evidence type="ECO:0000313" key="1">
    <source>
        <dbReference type="EMBL" id="CAD8182057.1"/>
    </source>
</evidence>
<organism evidence="1 2">
    <name type="scientific">Paramecium octaurelia</name>
    <dbReference type="NCBI Taxonomy" id="43137"/>
    <lineage>
        <taxon>Eukaryota</taxon>
        <taxon>Sar</taxon>
        <taxon>Alveolata</taxon>
        <taxon>Ciliophora</taxon>
        <taxon>Intramacronucleata</taxon>
        <taxon>Oligohymenophorea</taxon>
        <taxon>Peniculida</taxon>
        <taxon>Parameciidae</taxon>
        <taxon>Paramecium</taxon>
    </lineage>
</organism>
<gene>
    <name evidence="1" type="ORF">POCTA_138.1.T0780096</name>
</gene>
<name>A0A8S1VZR8_PAROT</name>
<keyword evidence="2" id="KW-1185">Reference proteome</keyword>
<proteinExistence type="predicted"/>
<protein>
    <submittedName>
        <fullName evidence="1">Uncharacterized protein</fullName>
    </submittedName>
</protein>
<reference evidence="1" key="1">
    <citation type="submission" date="2021-01" db="EMBL/GenBank/DDBJ databases">
        <authorList>
            <consortium name="Genoscope - CEA"/>
            <person name="William W."/>
        </authorList>
    </citation>
    <scope>NUCLEOTIDE SEQUENCE</scope>
</reference>
<comment type="caution">
    <text evidence="1">The sequence shown here is derived from an EMBL/GenBank/DDBJ whole genome shotgun (WGS) entry which is preliminary data.</text>
</comment>
<dbReference type="AlphaFoldDB" id="A0A8S1VZR8"/>
<dbReference type="EMBL" id="CAJJDP010000077">
    <property type="protein sequence ID" value="CAD8182057.1"/>
    <property type="molecule type" value="Genomic_DNA"/>
</dbReference>
<evidence type="ECO:0000313" key="2">
    <source>
        <dbReference type="Proteomes" id="UP000683925"/>
    </source>
</evidence>
<sequence>MTKCLQKILNPNLQNQSQEQTFDQNCYQENISKLITFTRQFNRIVIFDLIQITMIRFYGVSQKYTFNLVF</sequence>
<dbReference type="Proteomes" id="UP000683925">
    <property type="component" value="Unassembled WGS sequence"/>
</dbReference>
<accession>A0A8S1VZR8</accession>